<reference evidence="4" key="2">
    <citation type="journal article" date="2016" name="Genome Announc.">
        <title>Genome sequence of Ustilaginoidea virens IPU010, a rice pathogenic fungus causing false smut.</title>
        <authorList>
            <person name="Kumagai T."/>
            <person name="Ishii T."/>
            <person name="Terai G."/>
            <person name="Umemura M."/>
            <person name="Machida M."/>
            <person name="Asai K."/>
        </authorList>
    </citation>
    <scope>NUCLEOTIDE SEQUENCE [LARGE SCALE GENOMIC DNA]</scope>
    <source>
        <strain evidence="4">IPU010</strain>
    </source>
</reference>
<proteinExistence type="predicted"/>
<dbReference type="RefSeq" id="XP_042998484.1">
    <property type="nucleotide sequence ID" value="XM_043142550.1"/>
</dbReference>
<dbReference type="STRING" id="1159556.A0A063BV19"/>
<gene>
    <name evidence="2" type="ORF">UV8b_05052</name>
    <name evidence="1" type="ORF">UVI_02007270</name>
</gene>
<dbReference type="Proteomes" id="UP000027002">
    <property type="component" value="Chromosome 4"/>
</dbReference>
<dbReference type="PANTHER" id="PTHR47784">
    <property type="entry name" value="STEROL UPTAKE CONTROL PROTEIN 2"/>
    <property type="match status" value="1"/>
</dbReference>
<dbReference type="GO" id="GO:0001228">
    <property type="term" value="F:DNA-binding transcription activator activity, RNA polymerase II-specific"/>
    <property type="evidence" value="ECO:0007669"/>
    <property type="project" value="TreeGrafter"/>
</dbReference>
<sequence length="367" mass="42668">MKIIWHFMVNTCSSFSVQGGNSRPVDDVMRIVVMKHAFGVQFLFKSVMALSCLHAKDSIGDDLGDPRRQSYYESGTFSEYQRAIEAADPRTFGALLANSLVITALSSRNFREKESPDLFILQWILVWRGIGVILHRIRRDALPNTGLAQLFYRPSLDLKAAFRHIPPHLWHMVESTLPGDEDFLYKATYLRCLHYLGTLYHNLRLRGFGAVMNLRIITWFTYLPAPMIDLFRKRQERALVILAHYCVFLKLVRNVWWLRGVGDRSLRDLCGYLGPEWHGAVEIPFKALFTDDPLTLARLVLNEPLWTSRRSHNDEWDEYEERETRQLSLVDDEGRRVRYEGNIGIMVLEKPSEPNEQPIWNAMENPE</sequence>
<dbReference type="Proteomes" id="UP000054053">
    <property type="component" value="Unassembled WGS sequence"/>
</dbReference>
<dbReference type="OrthoDB" id="3546279at2759"/>
<reference evidence="2" key="3">
    <citation type="submission" date="2020-03" db="EMBL/GenBank/DDBJ databases">
        <title>A mixture of massive structural variations and highly conserved coding sequences in Ustilaginoidea virens genome.</title>
        <authorList>
            <person name="Zhang K."/>
            <person name="Zhao Z."/>
            <person name="Zhang Z."/>
            <person name="Li Y."/>
            <person name="Hsiang T."/>
            <person name="Sun W."/>
        </authorList>
    </citation>
    <scope>NUCLEOTIDE SEQUENCE</scope>
    <source>
        <strain evidence="2">UV-8b</strain>
    </source>
</reference>
<dbReference type="HOGENOM" id="CLU_024934_7_1_1"/>
<protein>
    <submittedName>
        <fullName evidence="1">Uncharacterized protein</fullName>
    </submittedName>
</protein>
<dbReference type="InterPro" id="IPR053157">
    <property type="entry name" value="Sterol_Uptake_Regulator"/>
</dbReference>
<dbReference type="EMBL" id="CP072756">
    <property type="protein sequence ID" value="QUC20811.1"/>
    <property type="molecule type" value="Genomic_DNA"/>
</dbReference>
<evidence type="ECO:0000313" key="1">
    <source>
        <dbReference type="EMBL" id="GAO14888.1"/>
    </source>
</evidence>
<reference evidence="1" key="1">
    <citation type="journal article" date="2016" name="Genome Announc.">
        <title>Genome Sequence of Ustilaginoidea virens IPU010, a Rice Pathogenic Fungus Causing False Smut.</title>
        <authorList>
            <person name="Kumagai T."/>
            <person name="Ishii T."/>
            <person name="Terai G."/>
            <person name="Umemura M."/>
            <person name="Machida M."/>
            <person name="Asai K."/>
        </authorList>
    </citation>
    <scope>NUCLEOTIDE SEQUENCE [LARGE SCALE GENOMIC DNA]</scope>
    <source>
        <strain evidence="1">IPU010</strain>
    </source>
</reference>
<keyword evidence="3" id="KW-1185">Reference proteome</keyword>
<dbReference type="PANTHER" id="PTHR47784:SF5">
    <property type="entry name" value="STEROL UPTAKE CONTROL PROTEIN 2"/>
    <property type="match status" value="1"/>
</dbReference>
<dbReference type="EMBL" id="BBTG02000003">
    <property type="protein sequence ID" value="GAO14888.1"/>
    <property type="molecule type" value="Genomic_DNA"/>
</dbReference>
<dbReference type="KEGG" id="uvi:66065830"/>
<evidence type="ECO:0000313" key="4">
    <source>
        <dbReference type="Proteomes" id="UP000054053"/>
    </source>
</evidence>
<organism evidence="1 4">
    <name type="scientific">Ustilaginoidea virens</name>
    <name type="common">Rice false smut fungus</name>
    <name type="synonym">Villosiclava virens</name>
    <dbReference type="NCBI Taxonomy" id="1159556"/>
    <lineage>
        <taxon>Eukaryota</taxon>
        <taxon>Fungi</taxon>
        <taxon>Dikarya</taxon>
        <taxon>Ascomycota</taxon>
        <taxon>Pezizomycotina</taxon>
        <taxon>Sordariomycetes</taxon>
        <taxon>Hypocreomycetidae</taxon>
        <taxon>Hypocreales</taxon>
        <taxon>Clavicipitaceae</taxon>
        <taxon>Ustilaginoidea</taxon>
    </lineage>
</organism>
<evidence type="ECO:0000313" key="3">
    <source>
        <dbReference type="Proteomes" id="UP000027002"/>
    </source>
</evidence>
<evidence type="ECO:0000313" key="2">
    <source>
        <dbReference type="EMBL" id="QUC20811.1"/>
    </source>
</evidence>
<accession>A0A063BV19</accession>
<name>A0A063BV19_USTVR</name>
<dbReference type="AlphaFoldDB" id="A0A063BV19"/>
<dbReference type="GeneID" id="66065830"/>